<keyword evidence="10" id="KW-0234">DNA repair</keyword>
<keyword evidence="16" id="KW-1185">Reference proteome</keyword>
<evidence type="ECO:0000256" key="7">
    <source>
        <dbReference type="ARBA" id="ARBA00022840"/>
    </source>
</evidence>
<evidence type="ECO:0000256" key="10">
    <source>
        <dbReference type="ARBA" id="ARBA00023204"/>
    </source>
</evidence>
<dbReference type="Gene3D" id="3.40.50.300">
    <property type="entry name" value="P-loop containing nucleotide triphosphate hydrolases"/>
    <property type="match status" value="1"/>
</dbReference>
<dbReference type="PANTHER" id="PTHR43152:SF1">
    <property type="entry name" value="UVRA PROTEIN"/>
    <property type="match status" value="1"/>
</dbReference>
<feature type="domain" description="ABC transporter" evidence="14">
    <location>
        <begin position="29"/>
        <end position="65"/>
    </location>
</feature>
<name>A0ABM8V795_THEXY</name>
<dbReference type="Gene3D" id="1.20.1580.10">
    <property type="entry name" value="ABC transporter ATPase like domain"/>
    <property type="match status" value="1"/>
</dbReference>
<keyword evidence="5" id="KW-0227">DNA damage</keyword>
<organism evidence="15 16">
    <name type="scientific">Thermobacillus xylanilyticus</name>
    <dbReference type="NCBI Taxonomy" id="76633"/>
    <lineage>
        <taxon>Bacteria</taxon>
        <taxon>Bacillati</taxon>
        <taxon>Bacillota</taxon>
        <taxon>Bacilli</taxon>
        <taxon>Bacillales</taxon>
        <taxon>Paenibacillaceae</taxon>
        <taxon>Thermobacillus</taxon>
    </lineage>
</organism>
<dbReference type="PANTHER" id="PTHR43152">
    <property type="entry name" value="UVRABC SYSTEM PROTEIN A"/>
    <property type="match status" value="1"/>
</dbReference>
<reference evidence="15 16" key="1">
    <citation type="submission" date="2021-04" db="EMBL/GenBank/DDBJ databases">
        <authorList>
            <person name="Rakotoarivonina H."/>
        </authorList>
    </citation>
    <scope>NUCLEOTIDE SEQUENCE [LARGE SCALE GENOMIC DNA]</scope>
    <source>
        <strain evidence="15 16">XE</strain>
    </source>
</reference>
<comment type="caution">
    <text evidence="15">The sequence shown here is derived from an EMBL/GenBank/DDBJ whole genome shotgun (WGS) entry which is preliminary data.</text>
</comment>
<evidence type="ECO:0000256" key="3">
    <source>
        <dbReference type="ARBA" id="ARBA00022737"/>
    </source>
</evidence>
<accession>A0ABM8V795</accession>
<evidence type="ECO:0000256" key="9">
    <source>
        <dbReference type="ARBA" id="ARBA00023125"/>
    </source>
</evidence>
<evidence type="ECO:0000256" key="1">
    <source>
        <dbReference type="ARBA" id="ARBA00004496"/>
    </source>
</evidence>
<dbReference type="SUPFAM" id="SSF52540">
    <property type="entry name" value="P-loop containing nucleoside triphosphate hydrolases"/>
    <property type="match status" value="1"/>
</dbReference>
<gene>
    <name evidence="15" type="primary">txxe 3049</name>
    <name evidence="15" type="ORF">TXXE_15290</name>
</gene>
<dbReference type="InterPro" id="IPR003439">
    <property type="entry name" value="ABC_transporter-like_ATP-bd"/>
</dbReference>
<sequence length="150" mass="16583">MDEALDYFDEREMVYPLRLLSEAGLGYMTLGQPLSSLSGGELQRVKLATELAVEGNIYVLDEPTTGLHLSDIERLMRLMNRLVDQGATLIVIEHHLDVIGQADWIIDLGPGAGYEGGNVLFQGPPEELIHCHASITGRYLKRYAEGGSRE</sequence>
<evidence type="ECO:0000256" key="4">
    <source>
        <dbReference type="ARBA" id="ARBA00022741"/>
    </source>
</evidence>
<evidence type="ECO:0000256" key="8">
    <source>
        <dbReference type="ARBA" id="ARBA00022881"/>
    </source>
</evidence>
<evidence type="ECO:0000256" key="6">
    <source>
        <dbReference type="ARBA" id="ARBA00022769"/>
    </source>
</evidence>
<proteinExistence type="inferred from homology"/>
<evidence type="ECO:0000256" key="13">
    <source>
        <dbReference type="ARBA" id="ARBA00042156"/>
    </source>
</evidence>
<evidence type="ECO:0000256" key="5">
    <source>
        <dbReference type="ARBA" id="ARBA00022763"/>
    </source>
</evidence>
<dbReference type="EMBL" id="CAJRAY010000080">
    <property type="protein sequence ID" value="CAG5091229.1"/>
    <property type="molecule type" value="Genomic_DNA"/>
</dbReference>
<evidence type="ECO:0000313" key="16">
    <source>
        <dbReference type="Proteomes" id="UP000681526"/>
    </source>
</evidence>
<comment type="subcellular location">
    <subcellularLocation>
        <location evidence="1">Cytoplasm</location>
    </subcellularLocation>
</comment>
<keyword evidence="3" id="KW-0677">Repeat</keyword>
<dbReference type="Pfam" id="PF00005">
    <property type="entry name" value="ABC_tran"/>
    <property type="match status" value="1"/>
</dbReference>
<evidence type="ECO:0000313" key="15">
    <source>
        <dbReference type="EMBL" id="CAG5091229.1"/>
    </source>
</evidence>
<evidence type="ECO:0000256" key="2">
    <source>
        <dbReference type="ARBA" id="ARBA00022490"/>
    </source>
</evidence>
<keyword evidence="8" id="KW-0267">Excision nuclease</keyword>
<comment type="similarity">
    <text evidence="11">Belongs to the ABC transporter superfamily. UvrA family.</text>
</comment>
<keyword evidence="9" id="KW-0238">DNA-binding</keyword>
<keyword evidence="6" id="KW-0228">DNA excision</keyword>
<dbReference type="Proteomes" id="UP000681526">
    <property type="component" value="Unassembled WGS sequence"/>
</dbReference>
<evidence type="ECO:0000256" key="11">
    <source>
        <dbReference type="ARBA" id="ARBA00038000"/>
    </source>
</evidence>
<evidence type="ECO:0000259" key="14">
    <source>
        <dbReference type="Pfam" id="PF00005"/>
    </source>
</evidence>
<keyword evidence="4" id="KW-0547">Nucleotide-binding</keyword>
<keyword evidence="2" id="KW-0963">Cytoplasm</keyword>
<evidence type="ECO:0000256" key="12">
    <source>
        <dbReference type="ARBA" id="ARBA00039316"/>
    </source>
</evidence>
<keyword evidence="7" id="KW-0067">ATP-binding</keyword>
<protein>
    <recommendedName>
        <fullName evidence="12">UvrABC system protein A</fullName>
    </recommendedName>
    <alternativeName>
        <fullName evidence="13">Excinuclease ABC subunit A</fullName>
    </alternativeName>
</protein>
<dbReference type="InterPro" id="IPR027417">
    <property type="entry name" value="P-loop_NTPase"/>
</dbReference>